<name>A0A9P0PIQ0_ACAOB</name>
<keyword evidence="1" id="KW-0472">Membrane</keyword>
<dbReference type="EMBL" id="CAKOFQ010006978">
    <property type="protein sequence ID" value="CAH1985351.1"/>
    <property type="molecule type" value="Genomic_DNA"/>
</dbReference>
<evidence type="ECO:0000313" key="2">
    <source>
        <dbReference type="EMBL" id="CAH1985351.1"/>
    </source>
</evidence>
<dbReference type="AlphaFoldDB" id="A0A9P0PIQ0"/>
<dbReference type="Proteomes" id="UP001152888">
    <property type="component" value="Unassembled WGS sequence"/>
</dbReference>
<organism evidence="2 3">
    <name type="scientific">Acanthoscelides obtectus</name>
    <name type="common">Bean weevil</name>
    <name type="synonym">Bruchus obtectus</name>
    <dbReference type="NCBI Taxonomy" id="200917"/>
    <lineage>
        <taxon>Eukaryota</taxon>
        <taxon>Metazoa</taxon>
        <taxon>Ecdysozoa</taxon>
        <taxon>Arthropoda</taxon>
        <taxon>Hexapoda</taxon>
        <taxon>Insecta</taxon>
        <taxon>Pterygota</taxon>
        <taxon>Neoptera</taxon>
        <taxon>Endopterygota</taxon>
        <taxon>Coleoptera</taxon>
        <taxon>Polyphaga</taxon>
        <taxon>Cucujiformia</taxon>
        <taxon>Chrysomeloidea</taxon>
        <taxon>Chrysomelidae</taxon>
        <taxon>Bruchinae</taxon>
        <taxon>Bruchini</taxon>
        <taxon>Acanthoscelides</taxon>
    </lineage>
</organism>
<keyword evidence="1" id="KW-0812">Transmembrane</keyword>
<accession>A0A9P0PIQ0</accession>
<keyword evidence="1" id="KW-1133">Transmembrane helix</keyword>
<feature type="transmembrane region" description="Helical" evidence="1">
    <location>
        <begin position="93"/>
        <end position="114"/>
    </location>
</feature>
<reference evidence="2" key="1">
    <citation type="submission" date="2022-03" db="EMBL/GenBank/DDBJ databases">
        <authorList>
            <person name="Sayadi A."/>
        </authorList>
    </citation>
    <scope>NUCLEOTIDE SEQUENCE</scope>
</reference>
<evidence type="ECO:0000313" key="3">
    <source>
        <dbReference type="Proteomes" id="UP001152888"/>
    </source>
</evidence>
<proteinExistence type="predicted"/>
<sequence length="126" mass="14441">MFHFWSRLVNHPVCSVLLQRLAFRQGQYSTYEARQMAIVQRLYSSVDAEEPVIDDTDLSDVDLDGKDAMVYAKCPVQQTHLGLAVWCNPDGPISFVCLILSFFCKLYLLCFICLKVSLLNLIIQYI</sequence>
<evidence type="ECO:0000256" key="1">
    <source>
        <dbReference type="SAM" id="Phobius"/>
    </source>
</evidence>
<protein>
    <submittedName>
        <fullName evidence="2">Uncharacterized protein</fullName>
    </submittedName>
</protein>
<keyword evidence="3" id="KW-1185">Reference proteome</keyword>
<gene>
    <name evidence="2" type="ORF">ACAOBT_LOCUS16632</name>
</gene>
<comment type="caution">
    <text evidence="2">The sequence shown here is derived from an EMBL/GenBank/DDBJ whole genome shotgun (WGS) entry which is preliminary data.</text>
</comment>